<comment type="caution">
    <text evidence="3">The sequence shown here is derived from an EMBL/GenBank/DDBJ whole genome shotgun (WGS) entry which is preliminary data.</text>
</comment>
<dbReference type="Gene3D" id="3.40.30.10">
    <property type="entry name" value="Glutaredoxin"/>
    <property type="match status" value="1"/>
</dbReference>
<protein>
    <submittedName>
        <fullName evidence="3">PQBP1</fullName>
    </submittedName>
</protein>
<reference evidence="3" key="1">
    <citation type="submission" date="2021-03" db="EMBL/GenBank/DDBJ databases">
        <authorList>
            <person name="Bekaert M."/>
        </authorList>
    </citation>
    <scope>NUCLEOTIDE SEQUENCE</scope>
</reference>
<feature type="region of interest" description="Disordered" evidence="1">
    <location>
        <begin position="18"/>
        <end position="64"/>
    </location>
</feature>
<dbReference type="CDD" id="cd00201">
    <property type="entry name" value="WW"/>
    <property type="match status" value="1"/>
</dbReference>
<gene>
    <name evidence="3" type="ORF">MEDL_56758</name>
</gene>
<feature type="region of interest" description="Disordered" evidence="1">
    <location>
        <begin position="182"/>
        <end position="299"/>
    </location>
</feature>
<organism evidence="3 4">
    <name type="scientific">Mytilus edulis</name>
    <name type="common">Blue mussel</name>
    <dbReference type="NCBI Taxonomy" id="6550"/>
    <lineage>
        <taxon>Eukaryota</taxon>
        <taxon>Metazoa</taxon>
        <taxon>Spiralia</taxon>
        <taxon>Lophotrochozoa</taxon>
        <taxon>Mollusca</taxon>
        <taxon>Bivalvia</taxon>
        <taxon>Autobranchia</taxon>
        <taxon>Pteriomorphia</taxon>
        <taxon>Mytilida</taxon>
        <taxon>Mytiloidea</taxon>
        <taxon>Mytilidae</taxon>
        <taxon>Mytilinae</taxon>
        <taxon>Mytilus</taxon>
    </lineage>
</organism>
<accession>A0A8S3UU88</accession>
<evidence type="ECO:0000313" key="4">
    <source>
        <dbReference type="Proteomes" id="UP000683360"/>
    </source>
</evidence>
<evidence type="ECO:0000313" key="3">
    <source>
        <dbReference type="EMBL" id="CAG2244716.1"/>
    </source>
</evidence>
<dbReference type="OrthoDB" id="42462at2759"/>
<sequence>MPLPQALLARLQKRGIVKDEQKSADEVEEVFAEDYDDPVKEAEYAKPADIPEPQSEEEEEEEDGPLIHHIPACPNRSNKYHTCVDYCKEKWGMKEFQKDSDMIRKRDRMLGKYPLPDGWLEVADPETNRYYYWNLVTDQVSWLSPVHPSAQITLSADKIQAIFGDSAIVSSHEDDFHLSDDEEMDVNDSESSPSSSSSSDSDSDEEFERKRQRTDTNRQDDKRGGRGGGWGGGRGGAEELDPMDPASYSEVSRGSWSSGLDRGNEAKTGADTTASGPLFQQRPYPSPGEIMRRNQANKK</sequence>
<dbReference type="InterPro" id="IPR001202">
    <property type="entry name" value="WW_dom"/>
</dbReference>
<feature type="compositionally biased region" description="Gly residues" evidence="1">
    <location>
        <begin position="226"/>
        <end position="235"/>
    </location>
</feature>
<evidence type="ECO:0000256" key="1">
    <source>
        <dbReference type="SAM" id="MobiDB-lite"/>
    </source>
</evidence>
<dbReference type="EMBL" id="CAJPWZ010002747">
    <property type="protein sequence ID" value="CAG2244716.1"/>
    <property type="molecule type" value="Genomic_DNA"/>
</dbReference>
<dbReference type="SUPFAM" id="SSF51045">
    <property type="entry name" value="WW domain"/>
    <property type="match status" value="1"/>
</dbReference>
<dbReference type="Proteomes" id="UP000683360">
    <property type="component" value="Unassembled WGS sequence"/>
</dbReference>
<feature type="compositionally biased region" description="Acidic residues" evidence="1">
    <location>
        <begin position="54"/>
        <end position="64"/>
    </location>
</feature>
<dbReference type="InterPro" id="IPR036020">
    <property type="entry name" value="WW_dom_sf"/>
</dbReference>
<feature type="domain" description="WW" evidence="2">
    <location>
        <begin position="113"/>
        <end position="147"/>
    </location>
</feature>
<dbReference type="PROSITE" id="PS50020">
    <property type="entry name" value="WW_DOMAIN_2"/>
    <property type="match status" value="1"/>
</dbReference>
<evidence type="ECO:0000259" key="2">
    <source>
        <dbReference type="PROSITE" id="PS50020"/>
    </source>
</evidence>
<dbReference type="SMART" id="SM00456">
    <property type="entry name" value="WW"/>
    <property type="match status" value="1"/>
</dbReference>
<dbReference type="Pfam" id="PF00397">
    <property type="entry name" value="WW"/>
    <property type="match status" value="1"/>
</dbReference>
<feature type="compositionally biased region" description="Basic and acidic residues" evidence="1">
    <location>
        <begin position="37"/>
        <end position="46"/>
    </location>
</feature>
<proteinExistence type="predicted"/>
<dbReference type="AlphaFoldDB" id="A0A8S3UU88"/>
<feature type="compositionally biased region" description="Polar residues" evidence="1">
    <location>
        <begin position="249"/>
        <end position="258"/>
    </location>
</feature>
<dbReference type="Gene3D" id="2.20.70.10">
    <property type="match status" value="1"/>
</dbReference>
<name>A0A8S3UU88_MYTED</name>
<feature type="compositionally biased region" description="Basic and acidic residues" evidence="1">
    <location>
        <begin position="207"/>
        <end position="224"/>
    </location>
</feature>
<feature type="compositionally biased region" description="Low complexity" evidence="1">
    <location>
        <begin position="189"/>
        <end position="200"/>
    </location>
</feature>
<keyword evidence="4" id="KW-1185">Reference proteome</keyword>
<feature type="compositionally biased region" description="Acidic residues" evidence="1">
    <location>
        <begin position="26"/>
        <end position="36"/>
    </location>
</feature>